<evidence type="ECO:0000313" key="3">
    <source>
        <dbReference type="Proteomes" id="UP000649179"/>
    </source>
</evidence>
<dbReference type="AlphaFoldDB" id="A0A917F1Z5"/>
<sequence length="233" mass="23741">MWTLPVVATATAAPAMAASCSTQYAGTLDWASNYTRSSATSGTASVPVGAAGNVGVTLSSTFTGYTAYTQTPPNLSSYSPVGGTGAAGLSLVQTANSASVTNNSANNQTLTMTFNRPVYSLSFLITDLDYNANQYRDGMAVTSTAAYTTTVPSGSTVVGAGTTASPFQSSASAAYDNNTGTAGNIRLTFAGPVNSVQFIYWNLLPPAQATATALNQGAWISNMTLTARNPNCA</sequence>
<comment type="caution">
    <text evidence="2">The sequence shown here is derived from an EMBL/GenBank/DDBJ whole genome shotgun (WGS) entry which is preliminary data.</text>
</comment>
<feature type="signal peptide" evidence="1">
    <location>
        <begin position="1"/>
        <end position="17"/>
    </location>
</feature>
<protein>
    <submittedName>
        <fullName evidence="2">Uncharacterized protein</fullName>
    </submittedName>
</protein>
<name>A0A917F1Z5_9ACTN</name>
<reference evidence="2" key="2">
    <citation type="submission" date="2020-09" db="EMBL/GenBank/DDBJ databases">
        <authorList>
            <person name="Sun Q."/>
            <person name="Zhou Y."/>
        </authorList>
    </citation>
    <scope>NUCLEOTIDE SEQUENCE</scope>
    <source>
        <strain evidence="2">CGMCC 1.16067</strain>
    </source>
</reference>
<feature type="chain" id="PRO_5037093212" evidence="1">
    <location>
        <begin position="18"/>
        <end position="233"/>
    </location>
</feature>
<keyword evidence="1" id="KW-0732">Signal</keyword>
<gene>
    <name evidence="2" type="ORF">GCM10011519_05610</name>
</gene>
<dbReference type="Proteomes" id="UP000649179">
    <property type="component" value="Unassembled WGS sequence"/>
</dbReference>
<evidence type="ECO:0000313" key="2">
    <source>
        <dbReference type="EMBL" id="GGF35037.1"/>
    </source>
</evidence>
<accession>A0A917F1Z5</accession>
<proteinExistence type="predicted"/>
<keyword evidence="3" id="KW-1185">Reference proteome</keyword>
<evidence type="ECO:0000256" key="1">
    <source>
        <dbReference type="SAM" id="SignalP"/>
    </source>
</evidence>
<reference evidence="2" key="1">
    <citation type="journal article" date="2014" name="Int. J. Syst. Evol. Microbiol.">
        <title>Complete genome sequence of Corynebacterium casei LMG S-19264T (=DSM 44701T), isolated from a smear-ripened cheese.</title>
        <authorList>
            <consortium name="US DOE Joint Genome Institute (JGI-PGF)"/>
            <person name="Walter F."/>
            <person name="Albersmeier A."/>
            <person name="Kalinowski J."/>
            <person name="Ruckert C."/>
        </authorList>
    </citation>
    <scope>NUCLEOTIDE SEQUENCE</scope>
    <source>
        <strain evidence="2">CGMCC 1.16067</strain>
    </source>
</reference>
<dbReference type="EMBL" id="BMKQ01000001">
    <property type="protein sequence ID" value="GGF35037.1"/>
    <property type="molecule type" value="Genomic_DNA"/>
</dbReference>
<organism evidence="2 3">
    <name type="scientific">Marmoricola endophyticus</name>
    <dbReference type="NCBI Taxonomy" id="2040280"/>
    <lineage>
        <taxon>Bacteria</taxon>
        <taxon>Bacillati</taxon>
        <taxon>Actinomycetota</taxon>
        <taxon>Actinomycetes</taxon>
        <taxon>Propionibacteriales</taxon>
        <taxon>Nocardioidaceae</taxon>
        <taxon>Marmoricola</taxon>
    </lineage>
</organism>